<accession>A0ABT3QSG5</accession>
<keyword evidence="4" id="KW-1185">Reference proteome</keyword>
<dbReference type="EMBL" id="JAPHAV010000011">
    <property type="protein sequence ID" value="MCX2698465.1"/>
    <property type="molecule type" value="Genomic_DNA"/>
</dbReference>
<dbReference type="InterPro" id="IPR038591">
    <property type="entry name" value="NolW-like_sf"/>
</dbReference>
<evidence type="ECO:0000313" key="3">
    <source>
        <dbReference type="EMBL" id="MCX2698465.1"/>
    </source>
</evidence>
<evidence type="ECO:0000259" key="2">
    <source>
        <dbReference type="Pfam" id="PF21304"/>
    </source>
</evidence>
<dbReference type="Pfam" id="PF21304">
    <property type="entry name" value="T3S_SPI-1_N0"/>
    <property type="match status" value="1"/>
</dbReference>
<dbReference type="InterPro" id="IPR050810">
    <property type="entry name" value="Bact_Secretion_Sys_Channel"/>
</dbReference>
<feature type="region of interest" description="Disordered" evidence="1">
    <location>
        <begin position="178"/>
        <end position="203"/>
    </location>
</feature>
<evidence type="ECO:0000313" key="4">
    <source>
        <dbReference type="Proteomes" id="UP001301216"/>
    </source>
</evidence>
<dbReference type="Proteomes" id="UP001301216">
    <property type="component" value="Unassembled WGS sequence"/>
</dbReference>
<dbReference type="PANTHER" id="PTHR30332">
    <property type="entry name" value="PROBABLE GENERAL SECRETION PATHWAY PROTEIN D"/>
    <property type="match status" value="1"/>
</dbReference>
<sequence>MFCFVQTAQAEPGWFADPYDYVVLDQDLRDTLTEFGRNLGVPVVLSDAVKGRVRGRVESKLAGEFLQRLASSNGLTWYFDGSVLHVSADTEFVTRVFDAGKLNGAMVSARMRELGLEDARFSVRSSRDGRVITASGPPAYVAAVDQLVQRMQPEPVVAGDDPRVRVFRGGIAPEIVFAPGAHSDASGADEEVSRPNRAAKPKP</sequence>
<name>A0ABT3QSG5_9HYPH</name>
<comment type="caution">
    <text evidence="3">The sequence shown here is derived from an EMBL/GenBank/DDBJ whole genome shotgun (WGS) entry which is preliminary data.</text>
</comment>
<protein>
    <submittedName>
        <fullName evidence="3">Type III secretion protein</fullName>
    </submittedName>
</protein>
<gene>
    <name evidence="3" type="ORF">OPR82_17140</name>
</gene>
<proteinExistence type="predicted"/>
<dbReference type="InterPro" id="IPR049034">
    <property type="entry name" value="T3S_SPI-1_N0"/>
</dbReference>
<dbReference type="Gene3D" id="3.55.50.30">
    <property type="match status" value="1"/>
</dbReference>
<dbReference type="RefSeq" id="WP_265986178.1">
    <property type="nucleotide sequence ID" value="NZ_JAPHAV010000011.1"/>
</dbReference>
<reference evidence="3 4" key="1">
    <citation type="submission" date="2022-11" db="EMBL/GenBank/DDBJ databases">
        <title>Brucella sp. YY2X, whole genome shotgun sequencing project.</title>
        <authorList>
            <person name="Yang Y."/>
        </authorList>
    </citation>
    <scope>NUCLEOTIDE SEQUENCE [LARGE SCALE GENOMIC DNA]</scope>
    <source>
        <strain evidence="3 4">YY2X</strain>
    </source>
</reference>
<dbReference type="Gene3D" id="3.30.1370.120">
    <property type="match status" value="1"/>
</dbReference>
<feature type="domain" description="SPI-1 type 3 secretion system secretin N0" evidence="2">
    <location>
        <begin position="21"/>
        <end position="86"/>
    </location>
</feature>
<organism evidence="3 4">
    <name type="scientific">Ochrobactrum chromiisoli</name>
    <dbReference type="NCBI Taxonomy" id="2993941"/>
    <lineage>
        <taxon>Bacteria</taxon>
        <taxon>Pseudomonadati</taxon>
        <taxon>Pseudomonadota</taxon>
        <taxon>Alphaproteobacteria</taxon>
        <taxon>Hyphomicrobiales</taxon>
        <taxon>Brucellaceae</taxon>
        <taxon>Brucella/Ochrobactrum group</taxon>
        <taxon>Ochrobactrum</taxon>
    </lineage>
</organism>
<dbReference type="PANTHER" id="PTHR30332:SF5">
    <property type="entry name" value="SPI-1 TYPE 3 SECRETION SYSTEM SECRETIN"/>
    <property type="match status" value="1"/>
</dbReference>
<evidence type="ECO:0000256" key="1">
    <source>
        <dbReference type="SAM" id="MobiDB-lite"/>
    </source>
</evidence>